<reference evidence="1" key="2">
    <citation type="submission" date="2020-05" db="UniProtKB">
        <authorList>
            <consortium name="EnsemblMetazoa"/>
        </authorList>
    </citation>
    <scope>IDENTIFICATION</scope>
    <source>
        <strain evidence="1">IAEA</strain>
    </source>
</reference>
<evidence type="ECO:0000313" key="1">
    <source>
        <dbReference type="EnsemblMetazoa" id="GPAI003370-PA"/>
    </source>
</evidence>
<name>A0A1A9Z4A1_GLOPL</name>
<accession>A0A1A9Z4A1</accession>
<keyword evidence="2" id="KW-1185">Reference proteome</keyword>
<reference evidence="2" key="1">
    <citation type="submission" date="2014-03" db="EMBL/GenBank/DDBJ databases">
        <authorList>
            <person name="Aksoy S."/>
            <person name="Warren W."/>
            <person name="Wilson R.K."/>
        </authorList>
    </citation>
    <scope>NUCLEOTIDE SEQUENCE [LARGE SCALE GENOMIC DNA]</scope>
    <source>
        <strain evidence="2">IAEA</strain>
    </source>
</reference>
<sequence>MTTQLAAPRNFITTTPTGAIVNDGDAQNVTAITATTDPIQSEIILTTQTTNENHDLNGATVGTLGDAESNALTVTTESNGAEDEFEFITTDNFEDVMTQKKLTTSHQQEEVAVISVVVPMDAADASSNDTNACNIATLTAIKDDSDLVQQVANGQVTVLQAPSVDDEDVTPQFITVTVTWICETDANGKQKCVVAGGGDVYLVTDRHRWLGALKRKSKMVAHNKSGFITVMTLEQSRTFRLIPSLLFPCWSLDSVGCNSYSMVDGLCMSGGGSGGDDVDVDVDTATDSHNS</sequence>
<organism evidence="1 2">
    <name type="scientific">Glossina pallidipes</name>
    <name type="common">Tsetse fly</name>
    <dbReference type="NCBI Taxonomy" id="7398"/>
    <lineage>
        <taxon>Eukaryota</taxon>
        <taxon>Metazoa</taxon>
        <taxon>Ecdysozoa</taxon>
        <taxon>Arthropoda</taxon>
        <taxon>Hexapoda</taxon>
        <taxon>Insecta</taxon>
        <taxon>Pterygota</taxon>
        <taxon>Neoptera</taxon>
        <taxon>Endopterygota</taxon>
        <taxon>Diptera</taxon>
        <taxon>Brachycera</taxon>
        <taxon>Muscomorpha</taxon>
        <taxon>Hippoboscoidea</taxon>
        <taxon>Glossinidae</taxon>
        <taxon>Glossina</taxon>
    </lineage>
</organism>
<dbReference type="AlphaFoldDB" id="A0A1A9Z4A1"/>
<dbReference type="EnsemblMetazoa" id="GPAI003370-RA">
    <property type="protein sequence ID" value="GPAI003370-PA"/>
    <property type="gene ID" value="GPAI003370"/>
</dbReference>
<dbReference type="Proteomes" id="UP000092445">
    <property type="component" value="Unassembled WGS sequence"/>
</dbReference>
<protein>
    <submittedName>
        <fullName evidence="1">Uncharacterized protein</fullName>
    </submittedName>
</protein>
<proteinExistence type="predicted"/>
<dbReference type="VEuPathDB" id="VectorBase:GPAI003370"/>
<evidence type="ECO:0000313" key="2">
    <source>
        <dbReference type="Proteomes" id="UP000092445"/>
    </source>
</evidence>
<dbReference type="STRING" id="7398.A0A1A9Z4A1"/>